<dbReference type="AlphaFoldDB" id="A0A316GNY6"/>
<organism evidence="1 2">
    <name type="scientific">Roseicyclus mahoneyensis</name>
    <dbReference type="NCBI Taxonomy" id="164332"/>
    <lineage>
        <taxon>Bacteria</taxon>
        <taxon>Pseudomonadati</taxon>
        <taxon>Pseudomonadota</taxon>
        <taxon>Alphaproteobacteria</taxon>
        <taxon>Rhodobacterales</taxon>
        <taxon>Roseobacteraceae</taxon>
        <taxon>Roseicyclus</taxon>
    </lineage>
</organism>
<evidence type="ECO:0000313" key="2">
    <source>
        <dbReference type="Proteomes" id="UP000245708"/>
    </source>
</evidence>
<dbReference type="Proteomes" id="UP000245708">
    <property type="component" value="Unassembled WGS sequence"/>
</dbReference>
<name>A0A316GNY6_9RHOB</name>
<evidence type="ECO:0000313" key="1">
    <source>
        <dbReference type="EMBL" id="PWK62867.1"/>
    </source>
</evidence>
<sequence>MTLAPLPTRTTAAASPGRADWLSRLADIGRNHGFFERVGSEALALFVQEGDTLVVSFDRATRVYSEEPDGLPPGFEAVQKREWSLLSILSTGDSWFRSHDVMAFFDTLAASGFFDSFAQVIFLGFGPANGHAACAYASAAPGASVLVSAPVATLDPERAGFDRRFRRDRIRDFSRYGDAPSLVAAARDVVILFDPTDPASAAHAAQFRGAQITHAALRFAGPAPHQLVAAGGLLVPMLRALANGRLTRARVAELIRPVRRADPAYLWRLAQTAQSQGQFDRARRIADYAADVTGETRFADLAATLAS</sequence>
<evidence type="ECO:0008006" key="3">
    <source>
        <dbReference type="Google" id="ProtNLM"/>
    </source>
</evidence>
<reference evidence="1 2" key="1">
    <citation type="submission" date="2018-05" db="EMBL/GenBank/DDBJ databases">
        <title>Genomic Encyclopedia of Type Strains, Phase IV (KMG-IV): sequencing the most valuable type-strain genomes for metagenomic binning, comparative biology and taxonomic classification.</title>
        <authorList>
            <person name="Goeker M."/>
        </authorList>
    </citation>
    <scope>NUCLEOTIDE SEQUENCE [LARGE SCALE GENOMIC DNA]</scope>
    <source>
        <strain evidence="1 2">DSM 16097</strain>
    </source>
</reference>
<dbReference type="RefSeq" id="WP_109665863.1">
    <property type="nucleotide sequence ID" value="NZ_QGGW01000001.1"/>
</dbReference>
<dbReference type="OrthoDB" id="7840273at2"/>
<proteinExistence type="predicted"/>
<accession>A0A316GNY6</accession>
<dbReference type="EMBL" id="QGGW01000001">
    <property type="protein sequence ID" value="PWK62867.1"/>
    <property type="molecule type" value="Genomic_DNA"/>
</dbReference>
<keyword evidence="2" id="KW-1185">Reference proteome</keyword>
<comment type="caution">
    <text evidence="1">The sequence shown here is derived from an EMBL/GenBank/DDBJ whole genome shotgun (WGS) entry which is preliminary data.</text>
</comment>
<gene>
    <name evidence="1" type="ORF">C7455_101906</name>
</gene>
<protein>
    <recommendedName>
        <fullName evidence="3">Phosphoadenosine phosphosulfate reductase</fullName>
    </recommendedName>
</protein>